<dbReference type="AlphaFoldDB" id="A0A3L2LK88"/>
<gene>
    <name evidence="1" type="ORF">EEN88_24585</name>
</gene>
<proteinExistence type="predicted"/>
<protein>
    <submittedName>
        <fullName evidence="1">Uncharacterized protein</fullName>
    </submittedName>
</protein>
<dbReference type="Proteomes" id="UP000839513">
    <property type="component" value="Unassembled WGS sequence"/>
</dbReference>
<accession>A0A3L2LK88</accession>
<organism evidence="1">
    <name type="scientific">Salmonella enterica</name>
    <name type="common">Salmonella choleraesuis</name>
    <dbReference type="NCBI Taxonomy" id="28901"/>
    <lineage>
        <taxon>Bacteria</taxon>
        <taxon>Pseudomonadati</taxon>
        <taxon>Pseudomonadota</taxon>
        <taxon>Gammaproteobacteria</taxon>
        <taxon>Enterobacterales</taxon>
        <taxon>Enterobacteriaceae</taxon>
        <taxon>Salmonella</taxon>
    </lineage>
</organism>
<comment type="caution">
    <text evidence="1">The sequence shown here is derived from an EMBL/GenBank/DDBJ whole genome shotgun (WGS) entry which is preliminary data.</text>
</comment>
<sequence>MEVIVVSDVKELTLSKVFQEHIIVYSPDWSEGEGIAALSSEKDSDGNNVSTVVTVHELHDFLSIVNIQRPDFIVMNIEPRAHVSLICYLRKRFEALPIIFTRKRFLFADRMVAEFYGFIWLLQYDALFSGYPNTCLTQWVTDNRFSGTSAGGGVARNQIPCKTLEDWLKFRLVHLTGSHSVTDIAMNWLIHGYSVSEISRAVSRSDKLIYHYRWRIMRSLNIRNYAMDFIPSLSFSGRGPPISAYRASQCQPTKCPLK</sequence>
<name>A0A3L2LK88_SALER</name>
<reference evidence="1" key="1">
    <citation type="submission" date="2018-11" db="EMBL/GenBank/DDBJ databases">
        <authorList>
            <consortium name="PulseNet: The National Subtyping Network for Foodborne Disease Surveillance"/>
            <person name="Tarr C.L."/>
            <person name="Trees E."/>
            <person name="Katz L.S."/>
            <person name="Carleton-Romer H.A."/>
            <person name="Stroika S."/>
            <person name="Kucerova Z."/>
            <person name="Roache K.F."/>
            <person name="Sabol A.L."/>
            <person name="Besser J."/>
            <person name="Gerner-Smidt P."/>
        </authorList>
    </citation>
    <scope>NUCLEOTIDE SEQUENCE [LARGE SCALE GENOMIC DNA]</scope>
    <source>
        <strain evidence="1">PNUSAS059687</strain>
    </source>
</reference>
<evidence type="ECO:0000313" key="1">
    <source>
        <dbReference type="EMBL" id="MHT00827.1"/>
    </source>
</evidence>
<dbReference type="EMBL" id="RNUA01000266">
    <property type="protein sequence ID" value="MHT00827.1"/>
    <property type="molecule type" value="Genomic_DNA"/>
</dbReference>